<dbReference type="EMBL" id="CP046622">
    <property type="protein sequence ID" value="QGW82362.1"/>
    <property type="molecule type" value="Genomic_DNA"/>
</dbReference>
<dbReference type="SUPFAM" id="SSF51391">
    <property type="entry name" value="Thiamin phosphate synthase"/>
    <property type="match status" value="1"/>
</dbReference>
<sequence length="310" mass="32506">MTALNDHRAVAHAIVAAHGLRFGAITAAAISAGSFSSDDPVYRGAKQACAALGFIEIDAECLALAWQAQTVRTGAFDASQWPETPADFGMRAFPPAARDDAFAPCPERLGLYAVLPDEQWVGRMARAGVPTVQLRFKSDDVATIEHEVQAAVDAVRGTGALLFINDHWQTAIAARAYGVHLGQEDLDALSPTQVRQIRDAGLRLGVSTHGYAEMVRADAVSPSYIAMGAVYPTTLKKMATAPQGVARLAAYARLLRGYPQVGIGGIDAVRLPEVLATGVGSVAVVRALVTADNPEATAAQWMAAMSAAAA</sequence>
<keyword evidence="4" id="KW-0460">Magnesium</keyword>
<evidence type="ECO:0000313" key="7">
    <source>
        <dbReference type="EMBL" id="QGW82362.1"/>
    </source>
</evidence>
<dbReference type="InterPro" id="IPR022998">
    <property type="entry name" value="ThiamineP_synth_TenI"/>
</dbReference>
<dbReference type="InterPro" id="IPR013785">
    <property type="entry name" value="Aldolase_TIM"/>
</dbReference>
<accession>A0A6I6H616</accession>
<dbReference type="GO" id="GO:0009228">
    <property type="term" value="P:thiamine biosynthetic process"/>
    <property type="evidence" value="ECO:0007669"/>
    <property type="project" value="UniProtKB-KW"/>
</dbReference>
<keyword evidence="5" id="KW-0784">Thiamine biosynthesis</keyword>
<evidence type="ECO:0000259" key="6">
    <source>
        <dbReference type="Pfam" id="PF02581"/>
    </source>
</evidence>
<evidence type="ECO:0000256" key="2">
    <source>
        <dbReference type="ARBA" id="ARBA00022679"/>
    </source>
</evidence>
<dbReference type="FunFam" id="3.20.20.70:FF:000064">
    <property type="entry name" value="Thiamine-phosphate synthase"/>
    <property type="match status" value="1"/>
</dbReference>
<keyword evidence="2" id="KW-0808">Transferase</keyword>
<dbReference type="AlphaFoldDB" id="A0A6I6H616"/>
<dbReference type="CDD" id="cd00564">
    <property type="entry name" value="TMP_TenI"/>
    <property type="match status" value="1"/>
</dbReference>
<dbReference type="GO" id="GO:0046872">
    <property type="term" value="F:metal ion binding"/>
    <property type="evidence" value="ECO:0007669"/>
    <property type="project" value="UniProtKB-KW"/>
</dbReference>
<feature type="domain" description="Thiamine phosphate synthase/TenI" evidence="6">
    <location>
        <begin position="118"/>
        <end position="288"/>
    </location>
</feature>
<dbReference type="InterPro" id="IPR036206">
    <property type="entry name" value="ThiamineP_synth_sf"/>
</dbReference>
<gene>
    <name evidence="7" type="ORF">GOQ09_12570</name>
</gene>
<dbReference type="Gene3D" id="3.20.20.70">
    <property type="entry name" value="Aldolase class I"/>
    <property type="match status" value="1"/>
</dbReference>
<dbReference type="PANTHER" id="PTHR20857">
    <property type="entry name" value="THIAMINE-PHOSPHATE PYROPHOSPHORYLASE"/>
    <property type="match status" value="1"/>
</dbReference>
<comment type="pathway">
    <text evidence="1">Cofactor biosynthesis; thiamine diphosphate biosynthesis.</text>
</comment>
<keyword evidence="3" id="KW-0479">Metal-binding</keyword>
<reference evidence="7 8" key="1">
    <citation type="submission" date="2019-12" db="EMBL/GenBank/DDBJ databases">
        <title>Hybrid Genome Assemblies of two High G+C Isolates from Undergraduate Microbiology Courses.</title>
        <authorList>
            <person name="Ne Ville C.J."/>
            <person name="Enright D."/>
            <person name="Hernandez I."/>
            <person name="Dodsworth J."/>
            <person name="Orwin P.M."/>
        </authorList>
    </citation>
    <scope>NUCLEOTIDE SEQUENCE [LARGE SCALE GENOMIC DNA]</scope>
    <source>
        <strain evidence="7 8">CSUSB</strain>
    </source>
</reference>
<organism evidence="7 8">
    <name type="scientific">Variovorax paradoxus</name>
    <dbReference type="NCBI Taxonomy" id="34073"/>
    <lineage>
        <taxon>Bacteria</taxon>
        <taxon>Pseudomonadati</taxon>
        <taxon>Pseudomonadota</taxon>
        <taxon>Betaproteobacteria</taxon>
        <taxon>Burkholderiales</taxon>
        <taxon>Comamonadaceae</taxon>
        <taxon>Variovorax</taxon>
    </lineage>
</organism>
<dbReference type="OrthoDB" id="9810880at2"/>
<evidence type="ECO:0000256" key="5">
    <source>
        <dbReference type="ARBA" id="ARBA00022977"/>
    </source>
</evidence>
<name>A0A6I6H616_VARPD</name>
<protein>
    <submittedName>
        <fullName evidence="7">Thiamine phosphate synthase</fullName>
    </submittedName>
</protein>
<evidence type="ECO:0000313" key="8">
    <source>
        <dbReference type="Proteomes" id="UP000425817"/>
    </source>
</evidence>
<dbReference type="PANTHER" id="PTHR20857:SF15">
    <property type="entry name" value="THIAMINE-PHOSPHATE SYNTHASE"/>
    <property type="match status" value="1"/>
</dbReference>
<proteinExistence type="predicted"/>
<dbReference type="Proteomes" id="UP000425817">
    <property type="component" value="Chromosome"/>
</dbReference>
<dbReference type="GO" id="GO:0005737">
    <property type="term" value="C:cytoplasm"/>
    <property type="evidence" value="ECO:0007669"/>
    <property type="project" value="TreeGrafter"/>
</dbReference>
<evidence type="ECO:0000256" key="3">
    <source>
        <dbReference type="ARBA" id="ARBA00022723"/>
    </source>
</evidence>
<evidence type="ECO:0000256" key="4">
    <source>
        <dbReference type="ARBA" id="ARBA00022842"/>
    </source>
</evidence>
<evidence type="ECO:0000256" key="1">
    <source>
        <dbReference type="ARBA" id="ARBA00004948"/>
    </source>
</evidence>
<dbReference type="GO" id="GO:0004789">
    <property type="term" value="F:thiamine-phosphate diphosphorylase activity"/>
    <property type="evidence" value="ECO:0007669"/>
    <property type="project" value="TreeGrafter"/>
</dbReference>
<dbReference type="RefSeq" id="WP_157613710.1">
    <property type="nucleotide sequence ID" value="NZ_CP046622.1"/>
</dbReference>
<dbReference type="Pfam" id="PF02581">
    <property type="entry name" value="TMP-TENI"/>
    <property type="match status" value="1"/>
</dbReference>